<dbReference type="GeneID" id="49388048"/>
<gene>
    <name evidence="1" type="ORF">SLAV_35375</name>
</gene>
<accession>A0A2K8PT77</accession>
<dbReference type="Proteomes" id="UP000231791">
    <property type="component" value="Chromosome"/>
</dbReference>
<proteinExistence type="predicted"/>
<dbReference type="SUPFAM" id="SSF53335">
    <property type="entry name" value="S-adenosyl-L-methionine-dependent methyltransferases"/>
    <property type="match status" value="1"/>
</dbReference>
<sequence>MTRPANSGGNGMRDGREDGPEEDREASAGGGPGMTPFDEIYDRPDPRDFFRGLGRWQYRTPHHAQDVFRRLVAARRRAGAAEPPAVLDICCSYGINAALLNHDLTLDDLYAHYTSPRAAALTTAELIERDRAYYAARRRPDAVPVIGLDPAAGAIAYACSVGLLDEGFASNLETEPPGARLLAAVRRVGLITVTGGASFLSPRTFRPLLGAAREQVWVAAFVLRTGSYRTIADGLAPFGLITEKVAEPTYPQRRFTSPAEQRHAVDAVTALGEDPRGKEDAGWFHTAFHLSRPSPDTTAVPLSTFLREV</sequence>
<dbReference type="InterPro" id="IPR029063">
    <property type="entry name" value="SAM-dependent_MTases_sf"/>
</dbReference>
<name>A0A2K8PT77_STRLA</name>
<keyword evidence="2" id="KW-1185">Reference proteome</keyword>
<dbReference type="KEGG" id="slx:SLAV_35375"/>
<protein>
    <submittedName>
        <fullName evidence="1">Uncharacterized protein</fullName>
    </submittedName>
</protein>
<dbReference type="EMBL" id="CP024985">
    <property type="protein sequence ID" value="ATZ28845.1"/>
    <property type="molecule type" value="Genomic_DNA"/>
</dbReference>
<organism evidence="1 2">
    <name type="scientific">Streptomyces lavendulae subsp. lavendulae</name>
    <dbReference type="NCBI Taxonomy" id="58340"/>
    <lineage>
        <taxon>Bacteria</taxon>
        <taxon>Bacillati</taxon>
        <taxon>Actinomycetota</taxon>
        <taxon>Actinomycetes</taxon>
        <taxon>Kitasatosporales</taxon>
        <taxon>Streptomycetaceae</taxon>
        <taxon>Streptomyces</taxon>
    </lineage>
</organism>
<evidence type="ECO:0000313" key="1">
    <source>
        <dbReference type="EMBL" id="ATZ28845.1"/>
    </source>
</evidence>
<dbReference type="RefSeq" id="WP_335341801.1">
    <property type="nucleotide sequence ID" value="NZ_CP024985.1"/>
</dbReference>
<evidence type="ECO:0000313" key="2">
    <source>
        <dbReference type="Proteomes" id="UP000231791"/>
    </source>
</evidence>
<dbReference type="AlphaFoldDB" id="A0A2K8PT77"/>
<reference evidence="1 2" key="1">
    <citation type="submission" date="2017-11" db="EMBL/GenBank/DDBJ databases">
        <title>Complete genome sequence of Streptomyces lavendulae subsp. lavendulae CCM 3239 (formerly 'Streptomyces aureofaciens CCM 3239'), the producer of the angucycline-type antibiotic auricin.</title>
        <authorList>
            <person name="Busche T."/>
            <person name="Novakova R."/>
            <person name="Al'Dilaimi A."/>
            <person name="Homerova D."/>
            <person name="Feckova L."/>
            <person name="Rezuchova B."/>
            <person name="Mingyar E."/>
            <person name="Csolleiova D."/>
            <person name="Bekeova C."/>
            <person name="Winkler A."/>
            <person name="Sevcikova B."/>
            <person name="Kalinowski J."/>
            <person name="Kormanec J."/>
            <person name="Ruckert C."/>
        </authorList>
    </citation>
    <scope>NUCLEOTIDE SEQUENCE [LARGE SCALE GENOMIC DNA]</scope>
    <source>
        <strain evidence="1 2">CCM 3239</strain>
    </source>
</reference>